<dbReference type="PANTHER" id="PTHR15020:SF11">
    <property type="entry name" value="OS06G0360300 PROTEIN"/>
    <property type="match status" value="1"/>
</dbReference>
<evidence type="ECO:0000259" key="2">
    <source>
        <dbReference type="Pfam" id="PF13460"/>
    </source>
</evidence>
<dbReference type="Gene3D" id="3.40.50.720">
    <property type="entry name" value="NAD(P)-binding Rossmann-like Domain"/>
    <property type="match status" value="1"/>
</dbReference>
<reference evidence="3 4" key="1">
    <citation type="journal article" date="2024" name="Science">
        <title>Giant polyketide synthase enzymes in the biosynthesis of giant marine polyether toxins.</title>
        <authorList>
            <person name="Fallon T.R."/>
            <person name="Shende V.V."/>
            <person name="Wierzbicki I.H."/>
            <person name="Pendleton A.L."/>
            <person name="Watervoot N.F."/>
            <person name="Auber R.P."/>
            <person name="Gonzalez D.J."/>
            <person name="Wisecaver J.H."/>
            <person name="Moore B.S."/>
        </authorList>
    </citation>
    <scope>NUCLEOTIDE SEQUENCE [LARGE SCALE GENOMIC DNA]</scope>
    <source>
        <strain evidence="3 4">12B1</strain>
    </source>
</reference>
<feature type="signal peptide" evidence="1">
    <location>
        <begin position="1"/>
        <end position="18"/>
    </location>
</feature>
<dbReference type="SUPFAM" id="SSF51735">
    <property type="entry name" value="NAD(P)-binding Rossmann-fold domains"/>
    <property type="match status" value="1"/>
</dbReference>
<feature type="domain" description="NAD(P)-binding" evidence="2">
    <location>
        <begin position="79"/>
        <end position="283"/>
    </location>
</feature>
<proteinExistence type="predicted"/>
<dbReference type="PANTHER" id="PTHR15020">
    <property type="entry name" value="FLAVIN REDUCTASE-RELATED"/>
    <property type="match status" value="1"/>
</dbReference>
<dbReference type="InterPro" id="IPR016040">
    <property type="entry name" value="NAD(P)-bd_dom"/>
</dbReference>
<dbReference type="InterPro" id="IPR036291">
    <property type="entry name" value="NAD(P)-bd_dom_sf"/>
</dbReference>
<evidence type="ECO:0000313" key="3">
    <source>
        <dbReference type="EMBL" id="KAL1526269.1"/>
    </source>
</evidence>
<dbReference type="Pfam" id="PF13460">
    <property type="entry name" value="NAD_binding_10"/>
    <property type="match status" value="1"/>
</dbReference>
<keyword evidence="4" id="KW-1185">Reference proteome</keyword>
<evidence type="ECO:0000313" key="4">
    <source>
        <dbReference type="Proteomes" id="UP001515480"/>
    </source>
</evidence>
<sequence length="350" mass="35946">MVVMPLGLLLLALSGGMAMTFGASPLASARTVAPSLAMLADATPTRREALLALTAAASAWPHVLPAASAAPVLPVLVLGASGGTGLECVQYLVAQGRPCIAATRSGEFTPEVRRSPLVTVAKGDVTSRSSLAELITPGKLGGVIYAASASRQQEAKSTSDARAVDRDGVIACADLCLAAKVPRLVLVSSGGVSKPKSAVYLILNTVANGIMKAKIDGEDGVRRLYSQEGVADKGLGYTIVRPGGLTREAALGPAAVELNQGDEKSGRISRADVASICVESLSSEAAFDTTFECYYASTAKGLNDVGPSNALAVGAGVRTDATSYQTGLERRADTWQQLFEGLKRDSPALN</sequence>
<evidence type="ECO:0000256" key="1">
    <source>
        <dbReference type="SAM" id="SignalP"/>
    </source>
</evidence>
<dbReference type="EMBL" id="JBGBPQ010000003">
    <property type="protein sequence ID" value="KAL1526269.1"/>
    <property type="molecule type" value="Genomic_DNA"/>
</dbReference>
<dbReference type="AlphaFoldDB" id="A0AB34K189"/>
<organism evidence="3 4">
    <name type="scientific">Prymnesium parvum</name>
    <name type="common">Toxic golden alga</name>
    <dbReference type="NCBI Taxonomy" id="97485"/>
    <lineage>
        <taxon>Eukaryota</taxon>
        <taxon>Haptista</taxon>
        <taxon>Haptophyta</taxon>
        <taxon>Prymnesiophyceae</taxon>
        <taxon>Prymnesiales</taxon>
        <taxon>Prymnesiaceae</taxon>
        <taxon>Prymnesium</taxon>
    </lineage>
</organism>
<keyword evidence="1" id="KW-0732">Signal</keyword>
<name>A0AB34K189_PRYPA</name>
<accession>A0AB34K189</accession>
<comment type="caution">
    <text evidence="3">The sequence shown here is derived from an EMBL/GenBank/DDBJ whole genome shotgun (WGS) entry which is preliminary data.</text>
</comment>
<dbReference type="Proteomes" id="UP001515480">
    <property type="component" value="Unassembled WGS sequence"/>
</dbReference>
<feature type="chain" id="PRO_5044253413" description="NAD(P)-binding domain-containing protein" evidence="1">
    <location>
        <begin position="19"/>
        <end position="350"/>
    </location>
</feature>
<gene>
    <name evidence="3" type="ORF">AB1Y20_014988</name>
</gene>
<protein>
    <recommendedName>
        <fullName evidence="2">NAD(P)-binding domain-containing protein</fullName>
    </recommendedName>
</protein>